<evidence type="ECO:0000313" key="2">
    <source>
        <dbReference type="Proteomes" id="UP000380867"/>
    </source>
</evidence>
<comment type="caution">
    <text evidence="1">The sequence shown here is derived from an EMBL/GenBank/DDBJ whole genome shotgun (WGS) entry which is preliminary data.</text>
</comment>
<dbReference type="OrthoDB" id="7062541at2"/>
<organism evidence="1 2">
    <name type="scientific">Aeromicrobium ginsengisoli</name>
    <dbReference type="NCBI Taxonomy" id="363867"/>
    <lineage>
        <taxon>Bacteria</taxon>
        <taxon>Bacillati</taxon>
        <taxon>Actinomycetota</taxon>
        <taxon>Actinomycetes</taxon>
        <taxon>Propionibacteriales</taxon>
        <taxon>Nocardioidaceae</taxon>
        <taxon>Aeromicrobium</taxon>
    </lineage>
</organism>
<reference evidence="1" key="1">
    <citation type="submission" date="2019-09" db="EMBL/GenBank/DDBJ databases">
        <authorList>
            <person name="Li J."/>
        </authorList>
    </citation>
    <scope>NUCLEOTIDE SEQUENCE [LARGE SCALE GENOMIC DNA]</scope>
    <source>
        <strain evidence="1">JCM 14732</strain>
    </source>
</reference>
<dbReference type="Proteomes" id="UP000380867">
    <property type="component" value="Unassembled WGS sequence"/>
</dbReference>
<dbReference type="EMBL" id="SDPQ02000001">
    <property type="protein sequence ID" value="KAA1399664.1"/>
    <property type="molecule type" value="Genomic_DNA"/>
</dbReference>
<accession>A0A5M4FHJ9</accession>
<protein>
    <submittedName>
        <fullName evidence="1">MarR family transcriptional regulator</fullName>
    </submittedName>
</protein>
<evidence type="ECO:0000313" key="1">
    <source>
        <dbReference type="EMBL" id="KAA1399664.1"/>
    </source>
</evidence>
<sequence length="204" mass="22290">MASIADRIIAELRFGKPLDDDVLAKRLGVSQRQSINIVARRLESQGVLKRYVGVDGKIVNDLDVDAAIPERRTAVAAVTGDRVSEDEVKTALKAYLEADGYHVEVAWGRTQGIDIDATRPGSHLIIEAKGEAPAGAQQVNYFLGALGELLQRMGDAEAEYGLALPDHRQYIGLVDRLPALARERLHLRVWFVGRSGNGLVVREA</sequence>
<dbReference type="AlphaFoldDB" id="A0A5M4FHJ9"/>
<keyword evidence="2" id="KW-1185">Reference proteome</keyword>
<proteinExistence type="predicted"/>
<name>A0A5M4FHJ9_9ACTN</name>
<gene>
    <name evidence="1" type="ORF">ESP70_002565</name>
</gene>
<dbReference type="RefSeq" id="WP_149687799.1">
    <property type="nucleotide sequence ID" value="NZ_SDPQ02000001.1"/>
</dbReference>